<sequence length="41" mass="4939">MNTHCDFHYADDYLTALFFSNQQLSYWTSLLTIPLYNKFSK</sequence>
<name>I0GUF6_SELRL</name>
<accession>I0GUF6</accession>
<protein>
    <submittedName>
        <fullName evidence="1">Uncharacterized protein</fullName>
    </submittedName>
</protein>
<gene>
    <name evidence="1" type="ordered locus">SELR_26850</name>
</gene>
<reference evidence="1 2" key="1">
    <citation type="submission" date="2011-10" db="EMBL/GenBank/DDBJ databases">
        <title>Whole genome sequence of Selenomonas ruminantium subsp. lactilytica TAM6421.</title>
        <authorList>
            <person name="Oguchi A."/>
            <person name="Ankai A."/>
            <person name="Kaneko J."/>
            <person name="Yamada-Narita S."/>
            <person name="Fukui S."/>
            <person name="Takahashi M."/>
            <person name="Onodera T."/>
            <person name="Kojima S."/>
            <person name="Fushimi T."/>
            <person name="Abe N."/>
            <person name="Kamio Y."/>
            <person name="Yamazaki S."/>
            <person name="Fujita N."/>
        </authorList>
    </citation>
    <scope>NUCLEOTIDE SEQUENCE [LARGE SCALE GENOMIC DNA]</scope>
    <source>
        <strain evidence="2">NBRC 103574 / TAM6421</strain>
    </source>
</reference>
<dbReference type="HOGENOM" id="CLU_3276528_0_0_9"/>
<evidence type="ECO:0000313" key="2">
    <source>
        <dbReference type="Proteomes" id="UP000007887"/>
    </source>
</evidence>
<proteinExistence type="predicted"/>
<organism evidence="1 2">
    <name type="scientific">Selenomonas ruminantium subsp. lactilytica (strain NBRC 103574 / TAM6421)</name>
    <dbReference type="NCBI Taxonomy" id="927704"/>
    <lineage>
        <taxon>Bacteria</taxon>
        <taxon>Bacillati</taxon>
        <taxon>Bacillota</taxon>
        <taxon>Negativicutes</taxon>
        <taxon>Selenomonadales</taxon>
        <taxon>Selenomonadaceae</taxon>
        <taxon>Selenomonas</taxon>
    </lineage>
</organism>
<dbReference type="EMBL" id="AP012292">
    <property type="protein sequence ID" value="BAL84393.1"/>
    <property type="molecule type" value="Genomic_DNA"/>
</dbReference>
<evidence type="ECO:0000313" key="1">
    <source>
        <dbReference type="EMBL" id="BAL84393.1"/>
    </source>
</evidence>
<dbReference type="Proteomes" id="UP000007887">
    <property type="component" value="Chromosome"/>
</dbReference>
<dbReference type="KEGG" id="sri:SELR_26850"/>
<dbReference type="AlphaFoldDB" id="I0GUF6"/>